<dbReference type="EMBL" id="FRBI01000016">
    <property type="protein sequence ID" value="SHM90021.1"/>
    <property type="molecule type" value="Genomic_DNA"/>
</dbReference>
<feature type="compositionally biased region" description="Pro residues" evidence="1">
    <location>
        <begin position="65"/>
        <end position="77"/>
    </location>
</feature>
<proteinExistence type="predicted"/>
<protein>
    <submittedName>
        <fullName evidence="2">Tryptophanase</fullName>
    </submittedName>
</protein>
<evidence type="ECO:0000313" key="2">
    <source>
        <dbReference type="EMBL" id="SHM90021.1"/>
    </source>
</evidence>
<evidence type="ECO:0000256" key="1">
    <source>
        <dbReference type="SAM" id="MobiDB-lite"/>
    </source>
</evidence>
<dbReference type="AlphaFoldDB" id="A0A1M7MHV2"/>
<keyword evidence="3" id="KW-1185">Reference proteome</keyword>
<organism evidence="2 3">
    <name type="scientific">Actinacidiphila paucisporea</name>
    <dbReference type="NCBI Taxonomy" id="310782"/>
    <lineage>
        <taxon>Bacteria</taxon>
        <taxon>Bacillati</taxon>
        <taxon>Actinomycetota</taxon>
        <taxon>Actinomycetes</taxon>
        <taxon>Kitasatosporales</taxon>
        <taxon>Streptomycetaceae</taxon>
        <taxon>Actinacidiphila</taxon>
    </lineage>
</organism>
<reference evidence="2 3" key="1">
    <citation type="submission" date="2016-11" db="EMBL/GenBank/DDBJ databases">
        <authorList>
            <person name="Jaros S."/>
            <person name="Januszkiewicz K."/>
            <person name="Wedrychowicz H."/>
        </authorList>
    </citation>
    <scope>NUCLEOTIDE SEQUENCE [LARGE SCALE GENOMIC DNA]</scope>
    <source>
        <strain evidence="2 3">CGMCC 4.2025</strain>
    </source>
</reference>
<dbReference type="STRING" id="310782.SAMN05216499_11634"/>
<evidence type="ECO:0000313" key="3">
    <source>
        <dbReference type="Proteomes" id="UP000184111"/>
    </source>
</evidence>
<name>A0A1M7MHV2_9ACTN</name>
<sequence>MVDPADHHRVSLPPLGGTSENDNNYADNPFLTSLVGPGYTGAFWSHWREREEIMRQVKDSGMAEPAPPAGHRPPGEA</sequence>
<accession>A0A1M7MHV2</accession>
<feature type="region of interest" description="Disordered" evidence="1">
    <location>
        <begin position="55"/>
        <end position="77"/>
    </location>
</feature>
<dbReference type="Proteomes" id="UP000184111">
    <property type="component" value="Unassembled WGS sequence"/>
</dbReference>
<gene>
    <name evidence="2" type="ORF">SAMN05216499_11634</name>
</gene>
<feature type="region of interest" description="Disordered" evidence="1">
    <location>
        <begin position="1"/>
        <end position="26"/>
    </location>
</feature>